<feature type="non-terminal residue" evidence="2">
    <location>
        <position position="65"/>
    </location>
</feature>
<reference evidence="2 3" key="1">
    <citation type="submission" date="2020-01" db="EMBL/GenBank/DDBJ databases">
        <title>Insect and environment-associated Actinomycetes.</title>
        <authorList>
            <person name="Currrie C."/>
            <person name="Chevrette M."/>
            <person name="Carlson C."/>
            <person name="Stubbendieck R."/>
            <person name="Wendt-Pienkowski E."/>
        </authorList>
    </citation>
    <scope>NUCLEOTIDE SEQUENCE [LARGE SCALE GENOMIC DNA]</scope>
    <source>
        <strain evidence="2 3">SID10258</strain>
    </source>
</reference>
<feature type="region of interest" description="Disordered" evidence="1">
    <location>
        <begin position="15"/>
        <end position="65"/>
    </location>
</feature>
<accession>A0A6L9QS90</accession>
<organism evidence="2 3">
    <name type="scientific">Actinomadura bangladeshensis</name>
    <dbReference type="NCBI Taxonomy" id="453573"/>
    <lineage>
        <taxon>Bacteria</taxon>
        <taxon>Bacillati</taxon>
        <taxon>Actinomycetota</taxon>
        <taxon>Actinomycetes</taxon>
        <taxon>Streptosporangiales</taxon>
        <taxon>Thermomonosporaceae</taxon>
        <taxon>Actinomadura</taxon>
    </lineage>
</organism>
<dbReference type="EMBL" id="JAAGLI010000981">
    <property type="protein sequence ID" value="NEA28036.1"/>
    <property type="molecule type" value="Genomic_DNA"/>
</dbReference>
<dbReference type="AlphaFoldDB" id="A0A6L9QS90"/>
<sequence length="65" mass="6493">MLPALPVEAISAREADMAGATKGTLPAQKPPAGRPAAGERPAAGRKTRGKAPAAKKAARKPADHG</sequence>
<comment type="caution">
    <text evidence="2">The sequence shown here is derived from an EMBL/GenBank/DDBJ whole genome shotgun (WGS) entry which is preliminary data.</text>
</comment>
<gene>
    <name evidence="2" type="ORF">G3I70_36890</name>
</gene>
<dbReference type="Proteomes" id="UP000475532">
    <property type="component" value="Unassembled WGS sequence"/>
</dbReference>
<name>A0A6L9QS90_9ACTN</name>
<protein>
    <submittedName>
        <fullName evidence="2">Uncharacterized protein</fullName>
    </submittedName>
</protein>
<proteinExistence type="predicted"/>
<evidence type="ECO:0000256" key="1">
    <source>
        <dbReference type="SAM" id="MobiDB-lite"/>
    </source>
</evidence>
<dbReference type="RefSeq" id="WP_203597365.1">
    <property type="nucleotide sequence ID" value="NZ_JAAGLI010000981.1"/>
</dbReference>
<evidence type="ECO:0000313" key="2">
    <source>
        <dbReference type="EMBL" id="NEA28036.1"/>
    </source>
</evidence>
<evidence type="ECO:0000313" key="3">
    <source>
        <dbReference type="Proteomes" id="UP000475532"/>
    </source>
</evidence>